<feature type="domain" description="HTH arsR-type" evidence="1">
    <location>
        <begin position="7"/>
        <end position="83"/>
    </location>
</feature>
<protein>
    <recommendedName>
        <fullName evidence="1">HTH arsR-type domain-containing protein</fullName>
    </recommendedName>
</protein>
<dbReference type="InterPro" id="IPR001845">
    <property type="entry name" value="HTH_ArsR_DNA-bd_dom"/>
</dbReference>
<dbReference type="InterPro" id="IPR036388">
    <property type="entry name" value="WH-like_DNA-bd_sf"/>
</dbReference>
<comment type="caution">
    <text evidence="2">The sequence shown here is derived from an EMBL/GenBank/DDBJ whole genome shotgun (WGS) entry which is preliminary data.</text>
</comment>
<dbReference type="Pfam" id="PF12840">
    <property type="entry name" value="HTH_20"/>
    <property type="match status" value="1"/>
</dbReference>
<name>A0ABN0VA27_9ACTN</name>
<gene>
    <name evidence="2" type="ORF">GCM10009539_82300</name>
</gene>
<dbReference type="EMBL" id="BAAAGX010000046">
    <property type="protein sequence ID" value="GAA0281935.1"/>
    <property type="molecule type" value="Genomic_DNA"/>
</dbReference>
<dbReference type="Gene3D" id="1.10.10.10">
    <property type="entry name" value="Winged helix-like DNA-binding domain superfamily/Winged helix DNA-binding domain"/>
    <property type="match status" value="1"/>
</dbReference>
<dbReference type="CDD" id="cd00090">
    <property type="entry name" value="HTH_ARSR"/>
    <property type="match status" value="1"/>
</dbReference>
<dbReference type="SMART" id="SM00418">
    <property type="entry name" value="HTH_ARSR"/>
    <property type="match status" value="1"/>
</dbReference>
<evidence type="ECO:0000313" key="3">
    <source>
        <dbReference type="Proteomes" id="UP001500967"/>
    </source>
</evidence>
<dbReference type="InterPro" id="IPR036390">
    <property type="entry name" value="WH_DNA-bd_sf"/>
</dbReference>
<sequence>MQSVEDHPIREALLGLLANGPVTANQAARELGESSGSCSFHLRQLARAGLVEEAPVLPGSGSGRRRPWRLTTAEPELTPLLRELEDEGYRRWIAGRDAVDPRWHADEAASHVLWLTPAEMAEVAAAVRAVAGRYAHRENPDARPADARPVALVSRVFPLLSPTDPPEKPS</sequence>
<organism evidence="2 3">
    <name type="scientific">Cryptosporangium japonicum</name>
    <dbReference type="NCBI Taxonomy" id="80872"/>
    <lineage>
        <taxon>Bacteria</taxon>
        <taxon>Bacillati</taxon>
        <taxon>Actinomycetota</taxon>
        <taxon>Actinomycetes</taxon>
        <taxon>Cryptosporangiales</taxon>
        <taxon>Cryptosporangiaceae</taxon>
        <taxon>Cryptosporangium</taxon>
    </lineage>
</organism>
<accession>A0ABN0VA27</accession>
<proteinExistence type="predicted"/>
<evidence type="ECO:0000313" key="2">
    <source>
        <dbReference type="EMBL" id="GAA0281935.1"/>
    </source>
</evidence>
<evidence type="ECO:0000259" key="1">
    <source>
        <dbReference type="SMART" id="SM00418"/>
    </source>
</evidence>
<dbReference type="SUPFAM" id="SSF46785">
    <property type="entry name" value="Winged helix' DNA-binding domain"/>
    <property type="match status" value="1"/>
</dbReference>
<keyword evidence="3" id="KW-1185">Reference proteome</keyword>
<dbReference type="InterPro" id="IPR011991">
    <property type="entry name" value="ArsR-like_HTH"/>
</dbReference>
<reference evidence="2 3" key="1">
    <citation type="journal article" date="2019" name="Int. J. Syst. Evol. Microbiol.">
        <title>The Global Catalogue of Microorganisms (GCM) 10K type strain sequencing project: providing services to taxonomists for standard genome sequencing and annotation.</title>
        <authorList>
            <consortium name="The Broad Institute Genomics Platform"/>
            <consortium name="The Broad Institute Genome Sequencing Center for Infectious Disease"/>
            <person name="Wu L."/>
            <person name="Ma J."/>
        </authorList>
    </citation>
    <scope>NUCLEOTIDE SEQUENCE [LARGE SCALE GENOMIC DNA]</scope>
    <source>
        <strain evidence="2 3">JCM 10425</strain>
    </source>
</reference>
<dbReference type="Proteomes" id="UP001500967">
    <property type="component" value="Unassembled WGS sequence"/>
</dbReference>